<dbReference type="CDD" id="cd02440">
    <property type="entry name" value="AdoMet_MTases"/>
    <property type="match status" value="1"/>
</dbReference>
<evidence type="ECO:0000256" key="1">
    <source>
        <dbReference type="ARBA" id="ARBA00022603"/>
    </source>
</evidence>
<keyword evidence="2" id="KW-0808">Transferase</keyword>
<evidence type="ECO:0000256" key="3">
    <source>
        <dbReference type="ARBA" id="ARBA00022691"/>
    </source>
</evidence>
<dbReference type="InterPro" id="IPR029063">
    <property type="entry name" value="SAM-dependent_MTases_sf"/>
</dbReference>
<dbReference type="GO" id="GO:0008168">
    <property type="term" value="F:methyltransferase activity"/>
    <property type="evidence" value="ECO:0007669"/>
    <property type="project" value="UniProtKB-KW"/>
</dbReference>
<accession>A0ABS8I171</accession>
<dbReference type="Gene3D" id="3.40.50.150">
    <property type="entry name" value="Vaccinia Virus protein VP39"/>
    <property type="match status" value="1"/>
</dbReference>
<evidence type="ECO:0000259" key="4">
    <source>
        <dbReference type="Pfam" id="PF13649"/>
    </source>
</evidence>
<dbReference type="PANTHER" id="PTHR43464:SF19">
    <property type="entry name" value="UBIQUINONE BIOSYNTHESIS O-METHYLTRANSFERASE, MITOCHONDRIAL"/>
    <property type="match status" value="1"/>
</dbReference>
<proteinExistence type="predicted"/>
<dbReference type="RefSeq" id="WP_229482658.1">
    <property type="nucleotide sequence ID" value="NZ_JAIVFQ010000002.1"/>
</dbReference>
<name>A0ABS8I171_9NOSO</name>
<dbReference type="Proteomes" id="UP001199525">
    <property type="component" value="Unassembled WGS sequence"/>
</dbReference>
<evidence type="ECO:0000313" key="6">
    <source>
        <dbReference type="Proteomes" id="UP001199525"/>
    </source>
</evidence>
<dbReference type="PANTHER" id="PTHR43464">
    <property type="entry name" value="METHYLTRANSFERASE"/>
    <property type="match status" value="1"/>
</dbReference>
<reference evidence="5 6" key="1">
    <citation type="journal article" date="2021" name="Microorganisms">
        <title>Genome Evolution of Filamentous Cyanobacterium Nostoc Species: From Facultative Symbiosis to Free Living.</title>
        <authorList>
            <person name="Huo D."/>
            <person name="Li H."/>
            <person name="Cai F."/>
            <person name="Guo X."/>
            <person name="Qiao Z."/>
            <person name="Wang W."/>
            <person name="Yu G."/>
            <person name="Li R."/>
        </authorList>
    </citation>
    <scope>NUCLEOTIDE SEQUENCE [LARGE SCALE GENOMIC DNA]</scope>
    <source>
        <strain evidence="5 6">CHAB 5714</strain>
    </source>
</reference>
<sequence>MNEKLTQKIQNDFDRIALYDKQGWDHNNHYHHFLLKQFPKQCKTVLDIGCGTGEFSRLLAKYADRVVAIDLSPNMIEVAKQRSRQYTNIDFQVADILQWEFPVEQFDAIVSIATVHHLPVENLLPSLKAALKPGGSLVILDLLEHENVQDMLSDFVAVPLNWLLQTIRNRRVQPSSEAVEAMREHLRTDKYFTLSQARRIYTSFLGKAKVRKHLFWRYSVVWKKGNLPQVSSAIM</sequence>
<keyword evidence="3" id="KW-0949">S-adenosyl-L-methionine</keyword>
<organism evidence="5 6">
    <name type="scientific">Nostoc favosum CHAB5714</name>
    <dbReference type="NCBI Taxonomy" id="2780399"/>
    <lineage>
        <taxon>Bacteria</taxon>
        <taxon>Bacillati</taxon>
        <taxon>Cyanobacteriota</taxon>
        <taxon>Cyanophyceae</taxon>
        <taxon>Nostocales</taxon>
        <taxon>Nostocaceae</taxon>
        <taxon>Nostoc</taxon>
        <taxon>Nostoc favosum</taxon>
    </lineage>
</organism>
<protein>
    <submittedName>
        <fullName evidence="5">Class I SAM-dependent methyltransferase</fullName>
    </submittedName>
</protein>
<evidence type="ECO:0000256" key="2">
    <source>
        <dbReference type="ARBA" id="ARBA00022679"/>
    </source>
</evidence>
<feature type="domain" description="Methyltransferase" evidence="4">
    <location>
        <begin position="45"/>
        <end position="135"/>
    </location>
</feature>
<gene>
    <name evidence="5" type="ORF">LC586_01690</name>
</gene>
<dbReference type="EMBL" id="JAIVFQ010000002">
    <property type="protein sequence ID" value="MCC5597984.1"/>
    <property type="molecule type" value="Genomic_DNA"/>
</dbReference>
<dbReference type="InterPro" id="IPR041698">
    <property type="entry name" value="Methyltransf_25"/>
</dbReference>
<dbReference type="GO" id="GO:0032259">
    <property type="term" value="P:methylation"/>
    <property type="evidence" value="ECO:0007669"/>
    <property type="project" value="UniProtKB-KW"/>
</dbReference>
<evidence type="ECO:0000313" key="5">
    <source>
        <dbReference type="EMBL" id="MCC5597984.1"/>
    </source>
</evidence>
<comment type="caution">
    <text evidence="5">The sequence shown here is derived from an EMBL/GenBank/DDBJ whole genome shotgun (WGS) entry which is preliminary data.</text>
</comment>
<dbReference type="SUPFAM" id="SSF53335">
    <property type="entry name" value="S-adenosyl-L-methionine-dependent methyltransferases"/>
    <property type="match status" value="1"/>
</dbReference>
<keyword evidence="1 5" id="KW-0489">Methyltransferase</keyword>
<keyword evidence="6" id="KW-1185">Reference proteome</keyword>
<dbReference type="Pfam" id="PF13649">
    <property type="entry name" value="Methyltransf_25"/>
    <property type="match status" value="1"/>
</dbReference>